<dbReference type="GO" id="GO:0005634">
    <property type="term" value="C:nucleus"/>
    <property type="evidence" value="ECO:0007669"/>
    <property type="project" value="TreeGrafter"/>
</dbReference>
<protein>
    <submittedName>
        <fullName evidence="2">Trimethylguanosine synthase</fullName>
    </submittedName>
</protein>
<proteinExistence type="predicted"/>
<dbReference type="Gene3D" id="3.40.50.150">
    <property type="entry name" value="Vaccinia Virus protein VP39"/>
    <property type="match status" value="2"/>
</dbReference>
<dbReference type="EMBL" id="RHFK02000007">
    <property type="protein sequence ID" value="TWW73427.1"/>
    <property type="molecule type" value="Genomic_DNA"/>
</dbReference>
<name>A0A5C6P5J9_9TELE</name>
<dbReference type="PANTHER" id="PTHR14741">
    <property type="entry name" value="S-ADENOSYLMETHIONINE-DEPENDENT METHYLTRANSFERASE RELATED"/>
    <property type="match status" value="1"/>
</dbReference>
<dbReference type="InterPro" id="IPR029063">
    <property type="entry name" value="SAM-dependent_MTases_sf"/>
</dbReference>
<gene>
    <name evidence="2" type="ORF">D4764_15G0008210</name>
</gene>
<comment type="caution">
    <text evidence="2">The sequence shown here is derived from an EMBL/GenBank/DDBJ whole genome shotgun (WGS) entry which is preliminary data.</text>
</comment>
<organism evidence="2 3">
    <name type="scientific">Takifugu flavidus</name>
    <name type="common">sansaifugu</name>
    <dbReference type="NCBI Taxonomy" id="433684"/>
    <lineage>
        <taxon>Eukaryota</taxon>
        <taxon>Metazoa</taxon>
        <taxon>Chordata</taxon>
        <taxon>Craniata</taxon>
        <taxon>Vertebrata</taxon>
        <taxon>Euteleostomi</taxon>
        <taxon>Actinopterygii</taxon>
        <taxon>Neopterygii</taxon>
        <taxon>Teleostei</taxon>
        <taxon>Neoteleostei</taxon>
        <taxon>Acanthomorphata</taxon>
        <taxon>Eupercaria</taxon>
        <taxon>Tetraodontiformes</taxon>
        <taxon>Tetradontoidea</taxon>
        <taxon>Tetraodontidae</taxon>
        <taxon>Takifugu</taxon>
    </lineage>
</organism>
<dbReference type="GO" id="GO:0071164">
    <property type="term" value="F:RNA cap trimethylguanosine synthase activity"/>
    <property type="evidence" value="ECO:0007669"/>
    <property type="project" value="TreeGrafter"/>
</dbReference>
<reference evidence="2 3" key="1">
    <citation type="submission" date="2019-04" db="EMBL/GenBank/DDBJ databases">
        <title>Chromosome genome assembly for Takifugu flavidus.</title>
        <authorList>
            <person name="Xiao S."/>
        </authorList>
    </citation>
    <scope>NUCLEOTIDE SEQUENCE [LARGE SCALE GENOMIC DNA]</scope>
    <source>
        <strain evidence="2">HTHZ2018</strain>
        <tissue evidence="2">Muscle</tissue>
    </source>
</reference>
<feature type="region of interest" description="Disordered" evidence="1">
    <location>
        <begin position="137"/>
        <end position="161"/>
    </location>
</feature>
<evidence type="ECO:0000256" key="1">
    <source>
        <dbReference type="SAM" id="MobiDB-lite"/>
    </source>
</evidence>
<evidence type="ECO:0000313" key="2">
    <source>
        <dbReference type="EMBL" id="TWW73427.1"/>
    </source>
</evidence>
<dbReference type="Proteomes" id="UP000324091">
    <property type="component" value="Chromosome 15"/>
</dbReference>
<feature type="compositionally biased region" description="Basic residues" evidence="1">
    <location>
        <begin position="143"/>
        <end position="158"/>
    </location>
</feature>
<evidence type="ECO:0000313" key="3">
    <source>
        <dbReference type="Proteomes" id="UP000324091"/>
    </source>
</evidence>
<sequence>MLESSMTVVADIFFSKNNSGEPEDQVIHCRCSRAFYQDRDLYRSDNRLITIELSDSDGHDEDNEEEEVFDEEALLMTSMGLPLAFASTSDYRRTNPLRLLTYLSNGLTQRLKCQIEKVKMRIMIRREENNLKAKADVRVKEGKKAKKRKKSKHMKKHQVPAEMATEPELAKYWAQRYRLFSRFDQGIKLDREGWFSVTPERIAEHIALRVDQSFCPAQLVIDAFCGVGGNAIQFALTGKRDMDQVASLAGPGGKVEVEQNFLNNKLKTVTAYFGSLIKSDN</sequence>
<keyword evidence="3" id="KW-1185">Reference proteome</keyword>
<dbReference type="PANTHER" id="PTHR14741:SF32">
    <property type="entry name" value="TRIMETHYLGUANOSINE SYNTHASE"/>
    <property type="match status" value="1"/>
</dbReference>
<accession>A0A5C6P5J9</accession>
<dbReference type="AlphaFoldDB" id="A0A5C6P5J9"/>
<dbReference type="SUPFAM" id="SSF53335">
    <property type="entry name" value="S-adenosyl-L-methionine-dependent methyltransferases"/>
    <property type="match status" value="1"/>
</dbReference>